<accession>A0A9D2KN41</accession>
<reference evidence="1" key="1">
    <citation type="journal article" date="2021" name="PeerJ">
        <title>Extensive microbial diversity within the chicken gut microbiome revealed by metagenomics and culture.</title>
        <authorList>
            <person name="Gilroy R."/>
            <person name="Ravi A."/>
            <person name="Getino M."/>
            <person name="Pursley I."/>
            <person name="Horton D.L."/>
            <person name="Alikhan N.F."/>
            <person name="Baker D."/>
            <person name="Gharbi K."/>
            <person name="Hall N."/>
            <person name="Watson M."/>
            <person name="Adriaenssens E.M."/>
            <person name="Foster-Nyarko E."/>
            <person name="Jarju S."/>
            <person name="Secka A."/>
            <person name="Antonio M."/>
            <person name="Oren A."/>
            <person name="Chaudhuri R.R."/>
            <person name="La Ragione R."/>
            <person name="Hildebrand F."/>
            <person name="Pallen M.J."/>
        </authorList>
    </citation>
    <scope>NUCLEOTIDE SEQUENCE</scope>
    <source>
        <strain evidence="1">CHK186-16707</strain>
    </source>
</reference>
<evidence type="ECO:0000313" key="1">
    <source>
        <dbReference type="EMBL" id="HJA09213.1"/>
    </source>
</evidence>
<sequence length="129" mass="14647">MNFEISFFSTIPQEQKRYDKQLSELQSAMASARLVFDPEAYRQHVLDAYGPHRKIMFPPAGEACVTVLQKQIQQLARPKTGIISPTIKEFYSARQVNLRVAREACIEAQCKALGLPIPKQKEAGLRLEK</sequence>
<dbReference type="Proteomes" id="UP000824225">
    <property type="component" value="Unassembled WGS sequence"/>
</dbReference>
<organism evidence="1 2">
    <name type="scientific">Candidatus Mailhella merdigallinarum</name>
    <dbReference type="NCBI Taxonomy" id="2838658"/>
    <lineage>
        <taxon>Bacteria</taxon>
        <taxon>Pseudomonadati</taxon>
        <taxon>Thermodesulfobacteriota</taxon>
        <taxon>Desulfovibrionia</taxon>
        <taxon>Desulfovibrionales</taxon>
        <taxon>Desulfovibrionaceae</taxon>
        <taxon>Mailhella</taxon>
    </lineage>
</organism>
<dbReference type="EMBL" id="DXAN01000026">
    <property type="protein sequence ID" value="HJA09213.1"/>
    <property type="molecule type" value="Genomic_DNA"/>
</dbReference>
<gene>
    <name evidence="1" type="ORF">H9962_08510</name>
</gene>
<proteinExistence type="predicted"/>
<comment type="caution">
    <text evidence="1">The sequence shown here is derived from an EMBL/GenBank/DDBJ whole genome shotgun (WGS) entry which is preliminary data.</text>
</comment>
<name>A0A9D2KN41_9BACT</name>
<protein>
    <submittedName>
        <fullName evidence="1">Uncharacterized protein</fullName>
    </submittedName>
</protein>
<dbReference type="AlphaFoldDB" id="A0A9D2KN41"/>
<evidence type="ECO:0000313" key="2">
    <source>
        <dbReference type="Proteomes" id="UP000824225"/>
    </source>
</evidence>
<reference evidence="1" key="2">
    <citation type="submission" date="2021-04" db="EMBL/GenBank/DDBJ databases">
        <authorList>
            <person name="Gilroy R."/>
        </authorList>
    </citation>
    <scope>NUCLEOTIDE SEQUENCE</scope>
    <source>
        <strain evidence="1">CHK186-16707</strain>
    </source>
</reference>